<name>A0ABT2MXY3_9CYAN</name>
<dbReference type="Gene3D" id="3.40.1550.10">
    <property type="entry name" value="CheC-like"/>
    <property type="match status" value="1"/>
</dbReference>
<comment type="caution">
    <text evidence="2">The sequence shown here is derived from an EMBL/GenBank/DDBJ whole genome shotgun (WGS) entry which is preliminary data.</text>
</comment>
<gene>
    <name evidence="2" type="ORF">NG799_25225</name>
</gene>
<dbReference type="RefSeq" id="WP_368009069.1">
    <property type="nucleotide sequence ID" value="NZ_JAMXFF010000055.1"/>
</dbReference>
<protein>
    <submittedName>
        <fullName evidence="2">Chemotaxis protein CheC</fullName>
    </submittedName>
</protein>
<evidence type="ECO:0000313" key="3">
    <source>
        <dbReference type="Proteomes" id="UP001525890"/>
    </source>
</evidence>
<dbReference type="SUPFAM" id="SSF103039">
    <property type="entry name" value="CheC-like"/>
    <property type="match status" value="1"/>
</dbReference>
<accession>A0ABT2MXY3</accession>
<evidence type="ECO:0000313" key="2">
    <source>
        <dbReference type="EMBL" id="MCT7969619.1"/>
    </source>
</evidence>
<keyword evidence="1" id="KW-0145">Chemotaxis</keyword>
<keyword evidence="3" id="KW-1185">Reference proteome</keyword>
<proteinExistence type="predicted"/>
<sequence>MLLTETQKNGLTEFTKMALARRTAASLSELIGFPVVVHVSNVSLHTLSGLGPEFSEILPNQVATIHQLFTGSITGDALLLVDYYYALMLSNLFRKNLEILPHRLDASDCEILTEIGNVVLNAYLGMLSKMLQRQLSFSIPSFDIEHLLSLTESLTLSKNEFRYALVVDILLQFHDKSVPTHLVFVSGVVSISCLIKAIETWASIAVPCS</sequence>
<evidence type="ECO:0000256" key="1">
    <source>
        <dbReference type="ARBA" id="ARBA00022500"/>
    </source>
</evidence>
<dbReference type="EMBL" id="JAMXFF010000055">
    <property type="protein sequence ID" value="MCT7969619.1"/>
    <property type="molecule type" value="Genomic_DNA"/>
</dbReference>
<dbReference type="CDD" id="cd17910">
    <property type="entry name" value="CheC_ClassII"/>
    <property type="match status" value="1"/>
</dbReference>
<dbReference type="InterPro" id="IPR028976">
    <property type="entry name" value="CheC-like_sf"/>
</dbReference>
<reference evidence="2 3" key="1">
    <citation type="journal article" date="2022" name="Front. Microbiol.">
        <title>High genomic differentiation and limited gene flow indicate recent cryptic speciation within the genus Laspinema (cyanobacteria).</title>
        <authorList>
            <person name="Stanojkovic A."/>
            <person name="Skoupy S."/>
            <person name="Skaloud P."/>
            <person name="Dvorak P."/>
        </authorList>
    </citation>
    <scope>NUCLEOTIDE SEQUENCE [LARGE SCALE GENOMIC DNA]</scope>
    <source>
        <strain evidence="2 3">D2a</strain>
    </source>
</reference>
<dbReference type="Proteomes" id="UP001525890">
    <property type="component" value="Unassembled WGS sequence"/>
</dbReference>
<organism evidence="2 3">
    <name type="scientific">Laspinema palackyanum D2a</name>
    <dbReference type="NCBI Taxonomy" id="2953684"/>
    <lineage>
        <taxon>Bacteria</taxon>
        <taxon>Bacillati</taxon>
        <taxon>Cyanobacteriota</taxon>
        <taxon>Cyanophyceae</taxon>
        <taxon>Oscillatoriophycideae</taxon>
        <taxon>Oscillatoriales</taxon>
        <taxon>Laspinemataceae</taxon>
        <taxon>Laspinema</taxon>
        <taxon>Laspinema palackyanum</taxon>
    </lineage>
</organism>